<comment type="caution">
    <text evidence="1">The sequence shown here is derived from an EMBL/GenBank/DDBJ whole genome shotgun (WGS) entry which is preliminary data.</text>
</comment>
<evidence type="ECO:0000313" key="2">
    <source>
        <dbReference type="Proteomes" id="UP000030528"/>
    </source>
</evidence>
<dbReference type="STRING" id="1385510.GCA_000425205_03523"/>
<keyword evidence="2" id="KW-1185">Reference proteome</keyword>
<gene>
    <name evidence="1" type="ORF">N781_08990</name>
</gene>
<organism evidence="1 2">
    <name type="scientific">Pontibacillus halophilus JSM 076056 = DSM 19796</name>
    <dbReference type="NCBI Taxonomy" id="1385510"/>
    <lineage>
        <taxon>Bacteria</taxon>
        <taxon>Bacillati</taxon>
        <taxon>Bacillota</taxon>
        <taxon>Bacilli</taxon>
        <taxon>Bacillales</taxon>
        <taxon>Bacillaceae</taxon>
        <taxon>Pontibacillus</taxon>
    </lineage>
</organism>
<sequence>MRKQLFLTLGIALTAAGCSSDSFSETQFDSVIEESFVTTLTNEEEKVMIQVFNETEGDFHTEYQASIGTLDDVNYSISYVHGNRNILAANEVGTVNYTLYESTSEQISKLGTLNEPVGKLASTEEEIYVITYKDSKPVLKKYASDDLSEPIETWDLNGEVDDMKVNLNNGEVLVWNRTESGTFLKTIQGDQMDEQKLFDQQVSGSIVFSQDEVLIAKEEEVKLEGKDQAKQGYNVIYKLTEDGLKEFVATRETPRKMVINDGKLFTVTGSPNQPYVEIYDMETQELMREPYTVEGGLVSGMTKANETTYLYTNKVVYDVSESEMKVVHRMDYNPRLDTVIEHG</sequence>
<dbReference type="Proteomes" id="UP000030528">
    <property type="component" value="Unassembled WGS sequence"/>
</dbReference>
<dbReference type="EMBL" id="AVPE01000019">
    <property type="protein sequence ID" value="KGX89843.1"/>
    <property type="molecule type" value="Genomic_DNA"/>
</dbReference>
<dbReference type="SUPFAM" id="SSF101898">
    <property type="entry name" value="NHL repeat"/>
    <property type="match status" value="1"/>
</dbReference>
<dbReference type="PROSITE" id="PS51257">
    <property type="entry name" value="PROKAR_LIPOPROTEIN"/>
    <property type="match status" value="1"/>
</dbReference>
<evidence type="ECO:0000313" key="1">
    <source>
        <dbReference type="EMBL" id="KGX89843.1"/>
    </source>
</evidence>
<name>A0A0A5GF53_9BACI</name>
<dbReference type="AlphaFoldDB" id="A0A0A5GF53"/>
<reference evidence="1 2" key="1">
    <citation type="submission" date="2013-08" db="EMBL/GenBank/DDBJ databases">
        <authorList>
            <person name="Huang J."/>
            <person name="Wang G."/>
        </authorList>
    </citation>
    <scope>NUCLEOTIDE SEQUENCE [LARGE SCALE GENOMIC DNA]</scope>
    <source>
        <strain evidence="1 2">JSM 076056</strain>
    </source>
</reference>
<proteinExistence type="predicted"/>
<accession>A0A0A5GF53</accession>
<dbReference type="RefSeq" id="WP_026801703.1">
    <property type="nucleotide sequence ID" value="NZ_AULI01000022.1"/>
</dbReference>
<evidence type="ECO:0008006" key="3">
    <source>
        <dbReference type="Google" id="ProtNLM"/>
    </source>
</evidence>
<protein>
    <recommendedName>
        <fullName evidence="3">Lipoprotein</fullName>
    </recommendedName>
</protein>